<comment type="similarity">
    <text evidence="1">Belongs to the AfsR/DnrI/RedD regulatory family.</text>
</comment>
<evidence type="ECO:0000256" key="4">
    <source>
        <dbReference type="ARBA" id="ARBA00023163"/>
    </source>
</evidence>
<evidence type="ECO:0000313" key="8">
    <source>
        <dbReference type="EMBL" id="GAA2640289.1"/>
    </source>
</evidence>
<feature type="domain" description="Bacterial transcriptional activator" evidence="7">
    <location>
        <begin position="95"/>
        <end position="232"/>
    </location>
</feature>
<dbReference type="InterPro" id="IPR011990">
    <property type="entry name" value="TPR-like_helical_dom_sf"/>
</dbReference>
<dbReference type="InterPro" id="IPR001867">
    <property type="entry name" value="OmpR/PhoB-type_DNA-bd"/>
</dbReference>
<feature type="domain" description="OmpR/PhoB-type" evidence="6">
    <location>
        <begin position="16"/>
        <end position="88"/>
    </location>
</feature>
<name>A0ABP6DGM2_9ACTN</name>
<evidence type="ECO:0000256" key="3">
    <source>
        <dbReference type="ARBA" id="ARBA00023125"/>
    </source>
</evidence>
<dbReference type="SUPFAM" id="SSF48452">
    <property type="entry name" value="TPR-like"/>
    <property type="match status" value="1"/>
</dbReference>
<evidence type="ECO:0000256" key="1">
    <source>
        <dbReference type="ARBA" id="ARBA00005820"/>
    </source>
</evidence>
<evidence type="ECO:0000313" key="9">
    <source>
        <dbReference type="Proteomes" id="UP001501509"/>
    </source>
</evidence>
<dbReference type="PANTHER" id="PTHR35807:SF1">
    <property type="entry name" value="TRANSCRIPTIONAL REGULATOR REDD"/>
    <property type="match status" value="1"/>
</dbReference>
<evidence type="ECO:0000259" key="6">
    <source>
        <dbReference type="SMART" id="SM00862"/>
    </source>
</evidence>
<dbReference type="EMBL" id="BAAATD010000035">
    <property type="protein sequence ID" value="GAA2640289.1"/>
    <property type="molecule type" value="Genomic_DNA"/>
</dbReference>
<keyword evidence="2" id="KW-0805">Transcription regulation</keyword>
<gene>
    <name evidence="8" type="ORF">GCM10010411_95690</name>
</gene>
<dbReference type="InterPro" id="IPR016032">
    <property type="entry name" value="Sig_transdc_resp-reg_C-effctor"/>
</dbReference>
<dbReference type="InterPro" id="IPR051677">
    <property type="entry name" value="AfsR-DnrI-RedD_regulator"/>
</dbReference>
<evidence type="ECO:0008006" key="10">
    <source>
        <dbReference type="Google" id="ProtNLM"/>
    </source>
</evidence>
<dbReference type="Proteomes" id="UP001501509">
    <property type="component" value="Unassembled WGS sequence"/>
</dbReference>
<reference evidence="9" key="1">
    <citation type="journal article" date="2019" name="Int. J. Syst. Evol. Microbiol.">
        <title>The Global Catalogue of Microorganisms (GCM) 10K type strain sequencing project: providing services to taxonomists for standard genome sequencing and annotation.</title>
        <authorList>
            <consortium name="The Broad Institute Genomics Platform"/>
            <consortium name="The Broad Institute Genome Sequencing Center for Infectious Disease"/>
            <person name="Wu L."/>
            <person name="Ma J."/>
        </authorList>
    </citation>
    <scope>NUCLEOTIDE SEQUENCE [LARGE SCALE GENOMIC DNA]</scope>
    <source>
        <strain evidence="9">JCM 6833</strain>
    </source>
</reference>
<dbReference type="CDD" id="cd15831">
    <property type="entry name" value="BTAD"/>
    <property type="match status" value="1"/>
</dbReference>
<feature type="region of interest" description="Disordered" evidence="5">
    <location>
        <begin position="268"/>
        <end position="303"/>
    </location>
</feature>
<dbReference type="InterPro" id="IPR036388">
    <property type="entry name" value="WH-like_DNA-bd_sf"/>
</dbReference>
<evidence type="ECO:0000256" key="5">
    <source>
        <dbReference type="SAM" id="MobiDB-lite"/>
    </source>
</evidence>
<dbReference type="SUPFAM" id="SSF46894">
    <property type="entry name" value="C-terminal effector domain of the bipartite response regulators"/>
    <property type="match status" value="1"/>
</dbReference>
<sequence>MRIGILGPLEVRDETGRPVAVSGPRLRALLARLVIEAGRAVSAERLLDDLWEGAPPAGGAGALQAPVSRLRGAAGRDLVEYGPAGYRLAVDPAEIDAVAFERAVAAARRERGPGPRAEGLRHALGLWRGPALADVADAAFATPEAARLGALRLAAIEDRADAELTLGHPAAPLVQEIEALAEAHPLRERLLMRALYAAGRQADALRVYEETRRELADRLGVDPSPELAAAHLSEHRQPPQYGAFGVVEQFPAPVDDSAERPVPWQCGAAAAGEQPEPVTETARDLCRGQRPQPGRRQLDGERDAVELAADGHDVRRRRVVHREAGADRGGAVGEQPHRRVPQRFARVGAGGRQRERRNGAQHLAGDAEGLAARRQHPYTGGLGERASSDEAGQLGGQVGRT</sequence>
<keyword evidence="3" id="KW-0238">DNA-binding</keyword>
<organism evidence="8 9">
    <name type="scientific">Actinomadura fulvescens</name>
    <dbReference type="NCBI Taxonomy" id="46160"/>
    <lineage>
        <taxon>Bacteria</taxon>
        <taxon>Bacillati</taxon>
        <taxon>Actinomycetota</taxon>
        <taxon>Actinomycetes</taxon>
        <taxon>Streptosporangiales</taxon>
        <taxon>Thermomonosporaceae</taxon>
        <taxon>Actinomadura</taxon>
    </lineage>
</organism>
<dbReference type="Pfam" id="PF03704">
    <property type="entry name" value="BTAD"/>
    <property type="match status" value="1"/>
</dbReference>
<evidence type="ECO:0000259" key="7">
    <source>
        <dbReference type="SMART" id="SM01043"/>
    </source>
</evidence>
<dbReference type="InterPro" id="IPR005158">
    <property type="entry name" value="BTAD"/>
</dbReference>
<dbReference type="Gene3D" id="1.25.40.10">
    <property type="entry name" value="Tetratricopeptide repeat domain"/>
    <property type="match status" value="1"/>
</dbReference>
<accession>A0ABP6DGM2</accession>
<dbReference type="SMART" id="SM00862">
    <property type="entry name" value="Trans_reg_C"/>
    <property type="match status" value="1"/>
</dbReference>
<evidence type="ECO:0000256" key="2">
    <source>
        <dbReference type="ARBA" id="ARBA00023015"/>
    </source>
</evidence>
<comment type="caution">
    <text evidence="8">The sequence shown here is derived from an EMBL/GenBank/DDBJ whole genome shotgun (WGS) entry which is preliminary data.</text>
</comment>
<dbReference type="Gene3D" id="1.10.10.10">
    <property type="entry name" value="Winged helix-like DNA-binding domain superfamily/Winged helix DNA-binding domain"/>
    <property type="match status" value="1"/>
</dbReference>
<protein>
    <recommendedName>
        <fullName evidence="10">OmpR/PhoB-type domain-containing protein</fullName>
    </recommendedName>
</protein>
<proteinExistence type="inferred from homology"/>
<keyword evidence="9" id="KW-1185">Reference proteome</keyword>
<keyword evidence="4" id="KW-0804">Transcription</keyword>
<dbReference type="PANTHER" id="PTHR35807">
    <property type="entry name" value="TRANSCRIPTIONAL REGULATOR REDD-RELATED"/>
    <property type="match status" value="1"/>
</dbReference>
<dbReference type="SMART" id="SM01043">
    <property type="entry name" value="BTAD"/>
    <property type="match status" value="1"/>
</dbReference>
<feature type="region of interest" description="Disordered" evidence="5">
    <location>
        <begin position="345"/>
        <end position="401"/>
    </location>
</feature>